<accession>A0A7C2K4P8</accession>
<dbReference type="Pfam" id="PF21982">
    <property type="entry name" value="RecX_HTH1"/>
    <property type="match status" value="1"/>
</dbReference>
<name>A0A7C2K4P8_UNCW3</name>
<organism evidence="6">
    <name type="scientific">candidate division WOR-3 bacterium</name>
    <dbReference type="NCBI Taxonomy" id="2052148"/>
    <lineage>
        <taxon>Bacteria</taxon>
        <taxon>Bacteria division WOR-3</taxon>
    </lineage>
</organism>
<keyword evidence="4" id="KW-0963">Cytoplasm</keyword>
<dbReference type="InterPro" id="IPR036388">
    <property type="entry name" value="WH-like_DNA-bd_sf"/>
</dbReference>
<dbReference type="Gene3D" id="1.10.10.10">
    <property type="entry name" value="Winged helix-like DNA-binding domain superfamily/Winged helix DNA-binding domain"/>
    <property type="match status" value="1"/>
</dbReference>
<dbReference type="GO" id="GO:0005737">
    <property type="term" value="C:cytoplasm"/>
    <property type="evidence" value="ECO:0007669"/>
    <property type="project" value="UniProtKB-SubCell"/>
</dbReference>
<dbReference type="PANTHER" id="PTHR33602">
    <property type="entry name" value="REGULATORY PROTEIN RECX FAMILY PROTEIN"/>
    <property type="match status" value="1"/>
</dbReference>
<comment type="caution">
    <text evidence="6">The sequence shown here is derived from an EMBL/GenBank/DDBJ whole genome shotgun (WGS) entry which is preliminary data.</text>
</comment>
<comment type="subcellular location">
    <subcellularLocation>
        <location evidence="1">Cytoplasm</location>
    </subcellularLocation>
</comment>
<evidence type="ECO:0000256" key="1">
    <source>
        <dbReference type="ARBA" id="ARBA00004496"/>
    </source>
</evidence>
<feature type="domain" description="RecX first three-helical" evidence="5">
    <location>
        <begin position="7"/>
        <end position="41"/>
    </location>
</feature>
<dbReference type="GO" id="GO:0006282">
    <property type="term" value="P:regulation of DNA repair"/>
    <property type="evidence" value="ECO:0007669"/>
    <property type="project" value="InterPro"/>
</dbReference>
<comment type="similarity">
    <text evidence="2">Belongs to the RecX family.</text>
</comment>
<dbReference type="EMBL" id="DSOL01000230">
    <property type="protein sequence ID" value="HEN28580.1"/>
    <property type="molecule type" value="Genomic_DNA"/>
</dbReference>
<gene>
    <name evidence="6" type="ORF">ENQ77_08075</name>
</gene>
<evidence type="ECO:0000256" key="3">
    <source>
        <dbReference type="ARBA" id="ARBA00018111"/>
    </source>
</evidence>
<proteinExistence type="inferred from homology"/>
<protein>
    <recommendedName>
        <fullName evidence="3">Regulatory protein RecX</fullName>
    </recommendedName>
</protein>
<evidence type="ECO:0000256" key="2">
    <source>
        <dbReference type="ARBA" id="ARBA00009695"/>
    </source>
</evidence>
<evidence type="ECO:0000259" key="5">
    <source>
        <dbReference type="Pfam" id="PF21982"/>
    </source>
</evidence>
<reference evidence="6" key="1">
    <citation type="journal article" date="2020" name="mSystems">
        <title>Genome- and Community-Level Interaction Insights into Carbon Utilization and Element Cycling Functions of Hydrothermarchaeota in Hydrothermal Sediment.</title>
        <authorList>
            <person name="Zhou Z."/>
            <person name="Liu Y."/>
            <person name="Xu W."/>
            <person name="Pan J."/>
            <person name="Luo Z.H."/>
            <person name="Li M."/>
        </authorList>
    </citation>
    <scope>NUCLEOTIDE SEQUENCE [LARGE SCALE GENOMIC DNA]</scope>
    <source>
        <strain evidence="6">SpSt-34</strain>
    </source>
</reference>
<dbReference type="InterPro" id="IPR003783">
    <property type="entry name" value="Regulatory_RecX"/>
</dbReference>
<evidence type="ECO:0000256" key="4">
    <source>
        <dbReference type="ARBA" id="ARBA00022490"/>
    </source>
</evidence>
<evidence type="ECO:0000313" key="6">
    <source>
        <dbReference type="EMBL" id="HEN28580.1"/>
    </source>
</evidence>
<dbReference type="PANTHER" id="PTHR33602:SF1">
    <property type="entry name" value="REGULATORY PROTEIN RECX FAMILY PROTEIN"/>
    <property type="match status" value="1"/>
</dbReference>
<dbReference type="AlphaFoldDB" id="A0A7C2K4P8"/>
<sequence length="154" mass="18056">MKDPLKYAFNLLKFRFRTEKELRMRMKRKGFSEEEINSTLDLLRQKGYLNERLLAEELAEKYHSKGVSPRKIGGILRNLGVGNGVVDETLQTLEINEEALIKIVEKITCGSKKLDKRTLRRVMNKFAYLGYNAQETFDFLKKYGFELDFSEFSE</sequence>
<dbReference type="InterPro" id="IPR053926">
    <property type="entry name" value="RecX_HTH_1st"/>
</dbReference>